<evidence type="ECO:0000256" key="12">
    <source>
        <dbReference type="ARBA" id="ARBA00029436"/>
    </source>
</evidence>
<dbReference type="GO" id="GO:0009099">
    <property type="term" value="P:L-valine biosynthetic process"/>
    <property type="evidence" value="ECO:0007669"/>
    <property type="project" value="UniProtKB-UniRule"/>
</dbReference>
<dbReference type="PROSITE" id="PS00886">
    <property type="entry name" value="ILVD_EDD_1"/>
    <property type="match status" value="1"/>
</dbReference>
<comment type="similarity">
    <text evidence="2 15">Belongs to the IlvD/Edd family.</text>
</comment>
<accession>Q2S0M3</accession>
<evidence type="ECO:0000256" key="4">
    <source>
        <dbReference type="ARBA" id="ARBA00022714"/>
    </source>
</evidence>
<keyword evidence="7 15" id="KW-0408">Iron</keyword>
<dbReference type="Proteomes" id="UP000008674">
    <property type="component" value="Chromosome"/>
</dbReference>
<feature type="active site" description="Proton acceptor" evidence="15">
    <location>
        <position position="511"/>
    </location>
</feature>
<evidence type="ECO:0000256" key="7">
    <source>
        <dbReference type="ARBA" id="ARBA00023004"/>
    </source>
</evidence>
<sequence length="612" mass="63771">MRLPSFTLHVSRITKTAPSFPSTFPFCPMPPSSANGHSSKIQSQDVTEGLDQAPARAMFRAMGYDDADLDQPLIGIANPAADVTPCNVHLDGLADAAREGVTEAGGTPIEFGTITVSDGISMGTEGMKGSLISREVIADSVELVAFAERLDGLVIMGGCDKNMPGMMMAAIRADLPSVFLYGGSIMPGHHRGQEITIQNVFEACGAVATGQMSEEELDEMERHACPGAGACGGMFTANTMASISEAIGFAPLGSASPPAVTEEREVVARAAGRRTVEAIEERRRPSDFLSKKSFENAIALQVAVGGSTNGVLHLLAMAAEAGIDLSIEAFDAISRRTPKIGDFQPGGSRVMNDLHEVGGVPVVLKALLDAGLLHGDAQTVTGEPLAEALDRVDPPAIADLDVDYLYTVDEPKNEEGAIRILTGNLAPDGAVLKVTAADAPRFEGTARVFESEEDAMDYVQAGQLDSGDVIIIRNLGPKGAPGMPEMLGVTAARDGQGHADDVALITDGRFSGATRGLSIGHVAPEAAAGGPIAAIQDGDPIIIDVAERHLAVDLSDAELERRLDDRSPPEPQYTTGVLAKYAALFGSAAEGAVTSVFSDLRESTSPSTASNE</sequence>
<dbReference type="PANTHER" id="PTHR21000:SF5">
    <property type="entry name" value="DIHYDROXY-ACID DEHYDRATASE, MITOCHONDRIAL"/>
    <property type="match status" value="1"/>
</dbReference>
<keyword evidence="8 15" id="KW-0411">Iron-sulfur</keyword>
<evidence type="ECO:0000256" key="13">
    <source>
        <dbReference type="ARBA" id="ARBA00029437"/>
    </source>
</evidence>
<evidence type="ECO:0000256" key="1">
    <source>
        <dbReference type="ARBA" id="ARBA00001946"/>
    </source>
</evidence>
<comment type="cofactor">
    <cofactor evidence="15">
        <name>[2Fe-2S] cluster</name>
        <dbReference type="ChEBI" id="CHEBI:190135"/>
    </cofactor>
    <text evidence="15">Binds 1 [2Fe-2S] cluster per subunit. This cluster acts as a Lewis acid cofactor.</text>
</comment>
<organism evidence="18 19">
    <name type="scientific">Salinibacter ruber (strain DSM 13855 / M31)</name>
    <dbReference type="NCBI Taxonomy" id="309807"/>
    <lineage>
        <taxon>Bacteria</taxon>
        <taxon>Pseudomonadati</taxon>
        <taxon>Rhodothermota</taxon>
        <taxon>Rhodothermia</taxon>
        <taxon>Rhodothermales</taxon>
        <taxon>Salinibacteraceae</taxon>
        <taxon>Salinibacter</taxon>
    </lineage>
</organism>
<dbReference type="PROSITE" id="PS00887">
    <property type="entry name" value="ILVD_EDD_2"/>
    <property type="match status" value="1"/>
</dbReference>
<dbReference type="Gene3D" id="3.50.30.80">
    <property type="entry name" value="IlvD/EDD C-terminal domain-like"/>
    <property type="match status" value="1"/>
</dbReference>
<dbReference type="SUPFAM" id="SSF143975">
    <property type="entry name" value="IlvD/EDD N-terminal domain-like"/>
    <property type="match status" value="1"/>
</dbReference>
<dbReference type="EnsemblBacteria" id="ABC44335">
    <property type="protein sequence ID" value="ABC44335"/>
    <property type="gene ID" value="SRU_2153"/>
</dbReference>
<comment type="cofactor">
    <cofactor evidence="1 15">
        <name>Mg(2+)</name>
        <dbReference type="ChEBI" id="CHEBI:18420"/>
    </cofactor>
</comment>
<dbReference type="AlphaFoldDB" id="Q2S0M3"/>
<evidence type="ECO:0000256" key="10">
    <source>
        <dbReference type="ARBA" id="ARBA00023304"/>
    </source>
</evidence>
<dbReference type="GO" id="GO:0004160">
    <property type="term" value="F:dihydroxy-acid dehydratase activity"/>
    <property type="evidence" value="ECO:0007669"/>
    <property type="project" value="UniProtKB-UniRule"/>
</dbReference>
<dbReference type="EMBL" id="CP000159">
    <property type="protein sequence ID" value="ABC44335.1"/>
    <property type="molecule type" value="Genomic_DNA"/>
</dbReference>
<dbReference type="FunFam" id="3.50.30.80:FF:000001">
    <property type="entry name" value="Dihydroxy-acid dehydratase"/>
    <property type="match status" value="1"/>
</dbReference>
<keyword evidence="5 15" id="KW-0479">Metal-binding</keyword>
<dbReference type="PANTHER" id="PTHR21000">
    <property type="entry name" value="DIHYDROXY-ACID DEHYDRATASE DAD"/>
    <property type="match status" value="1"/>
</dbReference>
<dbReference type="InterPro" id="IPR000581">
    <property type="entry name" value="ILV_EDD_N"/>
</dbReference>
<feature type="binding site" evidence="15">
    <location>
        <position position="485"/>
    </location>
    <ligand>
        <name>Mg(2+)</name>
        <dbReference type="ChEBI" id="CHEBI:18420"/>
    </ligand>
</feature>
<dbReference type="Pfam" id="PF24877">
    <property type="entry name" value="ILV_EDD_C"/>
    <property type="match status" value="1"/>
</dbReference>
<dbReference type="Pfam" id="PF00920">
    <property type="entry name" value="ILVD_EDD_N"/>
    <property type="match status" value="1"/>
</dbReference>
<dbReference type="PATRIC" id="fig|309807.25.peg.2238"/>
<feature type="domain" description="Dihydroxy-acid/6-phosphogluconate dehydratase C-terminal" evidence="17">
    <location>
        <begin position="405"/>
        <end position="592"/>
    </location>
</feature>
<comment type="subunit">
    <text evidence="15">Homodimer.</text>
</comment>
<protein>
    <recommendedName>
        <fullName evidence="14 15">Dihydroxy-acid dehydratase</fullName>
        <shortName evidence="15">DAD</shortName>
        <ecNumber evidence="14 15">4.2.1.9</ecNumber>
    </recommendedName>
</protein>
<evidence type="ECO:0000259" key="16">
    <source>
        <dbReference type="Pfam" id="PF00920"/>
    </source>
</evidence>
<feature type="binding site" evidence="15">
    <location>
        <position position="160"/>
    </location>
    <ligand>
        <name>Mg(2+)</name>
        <dbReference type="ChEBI" id="CHEBI:18420"/>
    </ligand>
</feature>
<comment type="caution">
    <text evidence="15">Lacks conserved residue(s) required for the propagation of feature annotation.</text>
</comment>
<dbReference type="InterPro" id="IPR056740">
    <property type="entry name" value="ILV_EDD_C"/>
</dbReference>
<proteinExistence type="inferred from homology"/>
<feature type="binding site" evidence="15">
    <location>
        <position position="118"/>
    </location>
    <ligand>
        <name>Mg(2+)</name>
        <dbReference type="ChEBI" id="CHEBI:18420"/>
    </ligand>
</feature>
<dbReference type="InterPro" id="IPR020558">
    <property type="entry name" value="DiOHA_6PGluconate_deHydtase_CS"/>
</dbReference>
<dbReference type="GO" id="GO:0051537">
    <property type="term" value="F:2 iron, 2 sulfur cluster binding"/>
    <property type="evidence" value="ECO:0007669"/>
    <property type="project" value="UniProtKB-UniRule"/>
</dbReference>
<dbReference type="InterPro" id="IPR037237">
    <property type="entry name" value="IlvD/EDD_N"/>
</dbReference>
<dbReference type="GO" id="GO:0000287">
    <property type="term" value="F:magnesium ion binding"/>
    <property type="evidence" value="ECO:0007669"/>
    <property type="project" value="UniProtKB-UniRule"/>
</dbReference>
<dbReference type="STRING" id="309807.SRU_2153"/>
<evidence type="ECO:0000256" key="14">
    <source>
        <dbReference type="ARBA" id="ARBA00029490"/>
    </source>
</evidence>
<comment type="pathway">
    <text evidence="13 15">Amino-acid biosynthesis; L-isoleucine biosynthesis; L-isoleucine from 2-oxobutanoate: step 3/4.</text>
</comment>
<evidence type="ECO:0000313" key="19">
    <source>
        <dbReference type="Proteomes" id="UP000008674"/>
    </source>
</evidence>
<comment type="function">
    <text evidence="15">Functions in the biosynthesis of branched-chain amino acids. Catalyzes the dehydration of (2R,3R)-2,3-dihydroxy-3-methylpentanoate (2,3-dihydroxy-3-methylvalerate) into 2-oxo-3-methylpentanoate (2-oxo-3-methylvalerate) and of (2R)-2,3-dihydroxy-3-methylbutanoate (2,3-dihydroxyisovalerate) into 2-oxo-3-methylbutanoate (2-oxoisovalerate), the penultimate precursor to L-isoleucine and L-valine, respectively.</text>
</comment>
<dbReference type="SUPFAM" id="SSF52016">
    <property type="entry name" value="LeuD/IlvD-like"/>
    <property type="match status" value="1"/>
</dbReference>
<evidence type="ECO:0000256" key="6">
    <source>
        <dbReference type="ARBA" id="ARBA00022842"/>
    </source>
</evidence>
<evidence type="ECO:0000256" key="5">
    <source>
        <dbReference type="ARBA" id="ARBA00022723"/>
    </source>
</evidence>
<dbReference type="GO" id="GO:0009097">
    <property type="term" value="P:isoleucine biosynthetic process"/>
    <property type="evidence" value="ECO:0007669"/>
    <property type="project" value="UniProtKB-UniRule"/>
</dbReference>
<comment type="catalytic activity">
    <reaction evidence="11">
        <text>(2R)-2,3-dihydroxy-3-methylbutanoate = 3-methyl-2-oxobutanoate + H2O</text>
        <dbReference type="Rhea" id="RHEA:24809"/>
        <dbReference type="ChEBI" id="CHEBI:11851"/>
        <dbReference type="ChEBI" id="CHEBI:15377"/>
        <dbReference type="ChEBI" id="CHEBI:49072"/>
        <dbReference type="EC" id="4.2.1.9"/>
    </reaction>
    <physiologicalReaction direction="left-to-right" evidence="11">
        <dbReference type="Rhea" id="RHEA:24810"/>
    </physiologicalReaction>
</comment>
<keyword evidence="4 15" id="KW-0001">2Fe-2S</keyword>
<keyword evidence="10 15" id="KW-0100">Branched-chain amino acid biosynthesis</keyword>
<evidence type="ECO:0000256" key="3">
    <source>
        <dbReference type="ARBA" id="ARBA00022605"/>
    </source>
</evidence>
<dbReference type="InterPro" id="IPR004404">
    <property type="entry name" value="DihydroxyA_deHydtase"/>
</dbReference>
<comment type="pathway">
    <text evidence="12 15">Amino-acid biosynthesis; L-valine biosynthesis; L-valine from pyruvate: step 3/4.</text>
</comment>
<dbReference type="NCBIfam" id="TIGR00110">
    <property type="entry name" value="ilvD"/>
    <property type="match status" value="1"/>
</dbReference>
<dbReference type="OrthoDB" id="9807077at2"/>
<reference evidence="18 19" key="1">
    <citation type="journal article" date="2005" name="Proc. Natl. Acad. Sci. U.S.A.">
        <title>The genome of Salinibacter ruber: convergence and gene exchange among hyperhalophilic bacteria and archaea.</title>
        <authorList>
            <person name="Mongodin E.F."/>
            <person name="Nelson K.E."/>
            <person name="Daugherty S."/>
            <person name="Deboy R.T."/>
            <person name="Wister J."/>
            <person name="Khouri H."/>
            <person name="Weidman J."/>
            <person name="Walsh D.A."/>
            <person name="Papke R.T."/>
            <person name="Sanchez Perez G."/>
            <person name="Sharma A.K."/>
            <person name="Nesbo C.L."/>
            <person name="MacLeod D."/>
            <person name="Bapteste E."/>
            <person name="Doolittle W.F."/>
            <person name="Charlebois R.L."/>
            <person name="Legault B."/>
            <person name="Rodriguez-Valera F."/>
        </authorList>
    </citation>
    <scope>NUCLEOTIDE SEQUENCE [LARGE SCALE GENOMIC DNA]</scope>
    <source>
        <strain evidence="19">DSM 13855 / CECT 5946 / M31</strain>
    </source>
</reference>
<dbReference type="eggNOG" id="COG0129">
    <property type="taxonomic scope" value="Bacteria"/>
</dbReference>
<dbReference type="HOGENOM" id="CLU_014271_4_2_10"/>
<dbReference type="InterPro" id="IPR042096">
    <property type="entry name" value="Dihydro-acid_dehy_C"/>
</dbReference>
<evidence type="ECO:0000256" key="9">
    <source>
        <dbReference type="ARBA" id="ARBA00023239"/>
    </source>
</evidence>
<dbReference type="NCBIfam" id="NF002068">
    <property type="entry name" value="PRK00911.1"/>
    <property type="match status" value="1"/>
</dbReference>
<keyword evidence="3 15" id="KW-0028">Amino-acid biosynthesis</keyword>
<comment type="catalytic activity">
    <reaction evidence="15">
        <text>(2R,3R)-2,3-dihydroxy-3-methylpentanoate = (S)-3-methyl-2-oxopentanoate + H2O</text>
        <dbReference type="Rhea" id="RHEA:27694"/>
        <dbReference type="ChEBI" id="CHEBI:15377"/>
        <dbReference type="ChEBI" id="CHEBI:35146"/>
        <dbReference type="ChEBI" id="CHEBI:49258"/>
        <dbReference type="EC" id="4.2.1.9"/>
    </reaction>
</comment>
<evidence type="ECO:0000256" key="8">
    <source>
        <dbReference type="ARBA" id="ARBA00023014"/>
    </source>
</evidence>
<keyword evidence="19" id="KW-1185">Reference proteome</keyword>
<feature type="domain" description="Dihydroxy-acid/6-phosphogluconate dehydratase N-terminal" evidence="16">
    <location>
        <begin position="71"/>
        <end position="387"/>
    </location>
</feature>
<feature type="binding site" description="via carbamate group" evidence="15">
    <location>
        <position position="161"/>
    </location>
    <ligand>
        <name>Mg(2+)</name>
        <dbReference type="ChEBI" id="CHEBI:18420"/>
    </ligand>
</feature>
<evidence type="ECO:0000256" key="11">
    <source>
        <dbReference type="ARBA" id="ARBA00029304"/>
    </source>
</evidence>
<evidence type="ECO:0000259" key="17">
    <source>
        <dbReference type="Pfam" id="PF24877"/>
    </source>
</evidence>
<dbReference type="UniPathway" id="UPA00049">
    <property type="reaction ID" value="UER00061"/>
</dbReference>
<keyword evidence="9 15" id="KW-0456">Lyase</keyword>
<dbReference type="KEGG" id="sru:SRU_2153"/>
<keyword evidence="6 15" id="KW-0460">Magnesium</keyword>
<dbReference type="UniPathway" id="UPA00047">
    <property type="reaction ID" value="UER00057"/>
</dbReference>
<feature type="modified residue" description="N6-carboxylysine" evidence="15">
    <location>
        <position position="161"/>
    </location>
</feature>
<evidence type="ECO:0000256" key="2">
    <source>
        <dbReference type="ARBA" id="ARBA00006486"/>
    </source>
</evidence>
<dbReference type="EC" id="4.2.1.9" evidence="14 15"/>
<evidence type="ECO:0000313" key="18">
    <source>
        <dbReference type="EMBL" id="ABC44335.1"/>
    </source>
</evidence>
<dbReference type="HAMAP" id="MF_00012">
    <property type="entry name" value="IlvD"/>
    <property type="match status" value="1"/>
</dbReference>
<gene>
    <name evidence="15 18" type="primary">ilvD</name>
    <name evidence="18" type="ordered locus">SRU_2153</name>
</gene>
<dbReference type="InterPro" id="IPR050165">
    <property type="entry name" value="DHAD_IlvD/Edd"/>
</dbReference>
<evidence type="ECO:0000256" key="15">
    <source>
        <dbReference type="HAMAP-Rule" id="MF_00012"/>
    </source>
</evidence>
<feature type="binding site" evidence="15">
    <location>
        <position position="86"/>
    </location>
    <ligand>
        <name>[2Fe-2S] cluster</name>
        <dbReference type="ChEBI" id="CHEBI:190135"/>
    </ligand>
</feature>
<name>Q2S0M3_SALRD</name>